<dbReference type="eggNOG" id="ENOG502T6JC">
    <property type="taxonomic scope" value="Eukaryota"/>
</dbReference>
<reference evidence="4 5" key="1">
    <citation type="journal article" date="2011" name="Genome Biol.">
        <title>Genome sequence of the insect pathogenic fungus Cordyceps militaris, a valued traditional Chinese medicine.</title>
        <authorList>
            <person name="Zheng P."/>
            <person name="Xia Y."/>
            <person name="Xiao G."/>
            <person name="Xiong C."/>
            <person name="Hu X."/>
            <person name="Zhang S."/>
            <person name="Zheng H."/>
            <person name="Huang Y."/>
            <person name="Zhou Y."/>
            <person name="Wang S."/>
            <person name="Zhao G.P."/>
            <person name="Liu X."/>
            <person name="St Leger R.J."/>
            <person name="Wang C."/>
        </authorList>
    </citation>
    <scope>NUCLEOTIDE SEQUENCE [LARGE SCALE GENOMIC DNA]</scope>
    <source>
        <strain evidence="4 5">CM01</strain>
    </source>
</reference>
<name>G3JG08_CORMM</name>
<dbReference type="GeneID" id="18167021"/>
<dbReference type="InParanoid" id="G3JG08"/>
<dbReference type="Pfam" id="PF20150">
    <property type="entry name" value="2EXR"/>
    <property type="match status" value="1"/>
</dbReference>
<feature type="coiled-coil region" evidence="1">
    <location>
        <begin position="519"/>
        <end position="546"/>
    </location>
</feature>
<dbReference type="RefSeq" id="XP_006670209.1">
    <property type="nucleotide sequence ID" value="XM_006670146.1"/>
</dbReference>
<sequence length="572" mass="65040">MFTLFPQLPADLRRAIWLATLGPMMLTFTDAGPPPAKRSDGSQPGQPPHVTGESRYVGSVSLPDGSYRLFFVVEPSAAYLACKESRAFLRYIFAEPVKPDGGLPSWFDLAIDTVRFNRGHLVPLSRHPWFKQAQNLWIRIFYDADEYLSSRCYNVPEFEDKNHGWLERNLGSLKDITFQMVRVSGEGQWVKEWLPVFETWFNHARWDPVSFSARVICYQKNTPEAEWLTPQNYLRVEKQVMGNHFQRHYRVPNWREMIQRKRTRSRQLENGGEEDSYMYLGKTGIVKTISLAELLLLPESQRIIGVKCAAADPTTVKCLDHNPKYMPCKGTAKVKGYGGQKITDACSLREFLSHISGGKQYLKTDPLAGEAKNYRNERLLGAEVGENALYFDVDYAAKQMILGDIGAEGGEVWCKIKDGAKDYEESISRLGKRLAALKETMTADQIKDTQRLFDRIDAAMSGVITDRRCDMSEYLIPALEAKKIRPLVTESVSGNRRLFKEDDTIRGIMSAWEGKPDAEERTKKALAELRAVIEDLYKETRAANHKRVAELWETFAPQQATVEGCAPRTEAV</sequence>
<dbReference type="HOGENOM" id="CLU_476485_0_0_1"/>
<dbReference type="AlphaFoldDB" id="G3JG08"/>
<dbReference type="InterPro" id="IPR045518">
    <property type="entry name" value="2EXR"/>
</dbReference>
<dbReference type="OrthoDB" id="4861005at2759"/>
<feature type="region of interest" description="Disordered" evidence="2">
    <location>
        <begin position="30"/>
        <end position="52"/>
    </location>
</feature>
<evidence type="ECO:0000313" key="4">
    <source>
        <dbReference type="EMBL" id="EGX93626.1"/>
    </source>
</evidence>
<evidence type="ECO:0000313" key="5">
    <source>
        <dbReference type="Proteomes" id="UP000001610"/>
    </source>
</evidence>
<proteinExistence type="predicted"/>
<dbReference type="EMBL" id="JH126401">
    <property type="protein sequence ID" value="EGX93626.1"/>
    <property type="molecule type" value="Genomic_DNA"/>
</dbReference>
<keyword evidence="1" id="KW-0175">Coiled coil</keyword>
<organism evidence="4 5">
    <name type="scientific">Cordyceps militaris (strain CM01)</name>
    <name type="common">Caterpillar fungus</name>
    <dbReference type="NCBI Taxonomy" id="983644"/>
    <lineage>
        <taxon>Eukaryota</taxon>
        <taxon>Fungi</taxon>
        <taxon>Dikarya</taxon>
        <taxon>Ascomycota</taxon>
        <taxon>Pezizomycotina</taxon>
        <taxon>Sordariomycetes</taxon>
        <taxon>Hypocreomycetidae</taxon>
        <taxon>Hypocreales</taxon>
        <taxon>Cordycipitaceae</taxon>
        <taxon>Cordyceps</taxon>
    </lineage>
</organism>
<evidence type="ECO:0000256" key="1">
    <source>
        <dbReference type="SAM" id="Coils"/>
    </source>
</evidence>
<feature type="domain" description="2EXR" evidence="3">
    <location>
        <begin position="2"/>
        <end position="114"/>
    </location>
</feature>
<dbReference type="VEuPathDB" id="FungiDB:CCM_05001"/>
<accession>G3JG08</accession>
<keyword evidence="5" id="KW-1185">Reference proteome</keyword>
<dbReference type="KEGG" id="cmt:CCM_05001"/>
<dbReference type="Proteomes" id="UP000001610">
    <property type="component" value="Unassembled WGS sequence"/>
</dbReference>
<evidence type="ECO:0000259" key="3">
    <source>
        <dbReference type="Pfam" id="PF20150"/>
    </source>
</evidence>
<evidence type="ECO:0000256" key="2">
    <source>
        <dbReference type="SAM" id="MobiDB-lite"/>
    </source>
</evidence>
<gene>
    <name evidence="4" type="ORF">CCM_05001</name>
</gene>
<protein>
    <recommendedName>
        <fullName evidence="3">2EXR domain-containing protein</fullName>
    </recommendedName>
</protein>